<sequence>MLLKGSEFLRVSCAFGFLSLAVLLICFGLTAKRDVRTNRESLARFSETSKFSGCFKNDVDDHLVDNNTKIVLMVIDAWRLSFLVDSNSPMSFLRSSIISGRGVGFVARVQTPTVTMPRIMVLALSTLKMYARKSNTGLFSVETHGLKQNFRD</sequence>
<keyword evidence="2" id="KW-1185">Reference proteome</keyword>
<dbReference type="EMBL" id="UYYB01006062">
    <property type="protein sequence ID" value="VDM67632.1"/>
    <property type="molecule type" value="Genomic_DNA"/>
</dbReference>
<name>A0A3P7KJ78_STRVU</name>
<evidence type="ECO:0000313" key="1">
    <source>
        <dbReference type="EMBL" id="VDM67632.1"/>
    </source>
</evidence>
<proteinExistence type="predicted"/>
<evidence type="ECO:0000313" key="2">
    <source>
        <dbReference type="Proteomes" id="UP000270094"/>
    </source>
</evidence>
<protein>
    <submittedName>
        <fullName evidence="1">Uncharacterized protein</fullName>
    </submittedName>
</protein>
<reference evidence="1 2" key="1">
    <citation type="submission" date="2018-11" db="EMBL/GenBank/DDBJ databases">
        <authorList>
            <consortium name="Pathogen Informatics"/>
        </authorList>
    </citation>
    <scope>NUCLEOTIDE SEQUENCE [LARGE SCALE GENOMIC DNA]</scope>
</reference>
<dbReference type="Proteomes" id="UP000270094">
    <property type="component" value="Unassembled WGS sequence"/>
</dbReference>
<dbReference type="AlphaFoldDB" id="A0A3P7KJ78"/>
<accession>A0A3P7KJ78</accession>
<gene>
    <name evidence="1" type="ORF">SVUK_LOCUS2630</name>
</gene>
<organism evidence="1 2">
    <name type="scientific">Strongylus vulgaris</name>
    <name type="common">Blood worm</name>
    <dbReference type="NCBI Taxonomy" id="40348"/>
    <lineage>
        <taxon>Eukaryota</taxon>
        <taxon>Metazoa</taxon>
        <taxon>Ecdysozoa</taxon>
        <taxon>Nematoda</taxon>
        <taxon>Chromadorea</taxon>
        <taxon>Rhabditida</taxon>
        <taxon>Rhabditina</taxon>
        <taxon>Rhabditomorpha</taxon>
        <taxon>Strongyloidea</taxon>
        <taxon>Strongylidae</taxon>
        <taxon>Strongylus</taxon>
    </lineage>
</organism>
<dbReference type="OrthoDB" id="272139at2759"/>